<evidence type="ECO:0000313" key="2">
    <source>
        <dbReference type="Proteomes" id="UP000887159"/>
    </source>
</evidence>
<proteinExistence type="predicted"/>
<reference evidence="1" key="1">
    <citation type="submission" date="2020-08" db="EMBL/GenBank/DDBJ databases">
        <title>Multicomponent nature underlies the extraordinary mechanical properties of spider dragline silk.</title>
        <authorList>
            <person name="Kono N."/>
            <person name="Nakamura H."/>
            <person name="Mori M."/>
            <person name="Yoshida Y."/>
            <person name="Ohtoshi R."/>
            <person name="Malay A.D."/>
            <person name="Moran D.A.P."/>
            <person name="Tomita M."/>
            <person name="Numata K."/>
            <person name="Arakawa K."/>
        </authorList>
    </citation>
    <scope>NUCLEOTIDE SEQUENCE</scope>
</reference>
<sequence length="184" mass="20325">MKVSSQMILCPITGRKGEAHQATISRGAKVFVSQTVRRSTLGGANLLKRLSKSSLIEFNALFFVWGAMKMMIDDWVADFESLRSTGLGDFDLEMNEISFQAVAFTGISTRPEQILRISSTCAKGGRENRSSRETEKYPVGAVVEFFTRFALVDSPTLTSHTTSSRSKDMFLGVSIGLVPNKWDV</sequence>
<comment type="caution">
    <text evidence="1">The sequence shown here is derived from an EMBL/GenBank/DDBJ whole genome shotgun (WGS) entry which is preliminary data.</text>
</comment>
<keyword evidence="2" id="KW-1185">Reference proteome</keyword>
<evidence type="ECO:0000313" key="1">
    <source>
        <dbReference type="EMBL" id="GFY11653.1"/>
    </source>
</evidence>
<dbReference type="Proteomes" id="UP000887159">
    <property type="component" value="Unassembled WGS sequence"/>
</dbReference>
<accession>A0A8X6SHQ0</accession>
<dbReference type="EMBL" id="BMAU01021306">
    <property type="protein sequence ID" value="GFY11653.1"/>
    <property type="molecule type" value="Genomic_DNA"/>
</dbReference>
<gene>
    <name evidence="1" type="ORF">TNCV_4231221</name>
</gene>
<name>A0A8X6SHQ0_TRICX</name>
<dbReference type="AlphaFoldDB" id="A0A8X6SHQ0"/>
<protein>
    <submittedName>
        <fullName evidence="1">Uncharacterized protein</fullName>
    </submittedName>
</protein>
<organism evidence="1 2">
    <name type="scientific">Trichonephila clavipes</name>
    <name type="common">Golden silk orbweaver</name>
    <name type="synonym">Nephila clavipes</name>
    <dbReference type="NCBI Taxonomy" id="2585209"/>
    <lineage>
        <taxon>Eukaryota</taxon>
        <taxon>Metazoa</taxon>
        <taxon>Ecdysozoa</taxon>
        <taxon>Arthropoda</taxon>
        <taxon>Chelicerata</taxon>
        <taxon>Arachnida</taxon>
        <taxon>Araneae</taxon>
        <taxon>Araneomorphae</taxon>
        <taxon>Entelegynae</taxon>
        <taxon>Araneoidea</taxon>
        <taxon>Nephilidae</taxon>
        <taxon>Trichonephila</taxon>
    </lineage>
</organism>